<dbReference type="SUPFAM" id="SSF52091">
    <property type="entry name" value="SpoIIaa-like"/>
    <property type="match status" value="1"/>
</dbReference>
<dbReference type="OrthoDB" id="9771198at2"/>
<dbReference type="PANTHER" id="PTHR43310">
    <property type="entry name" value="SULFATE TRANSPORTER YBAR-RELATED"/>
    <property type="match status" value="1"/>
</dbReference>
<dbReference type="PANTHER" id="PTHR43310:SF1">
    <property type="entry name" value="SULFATE TRANSPORTER YBAR-RELATED"/>
    <property type="match status" value="1"/>
</dbReference>
<sequence>MTANTRARLRTLKNETLAGITVSFAMAPEVVAFAFVAGVNPIVGLYAAFTAGLVTALIGGRPGMITGGAGSLAVVSTALVATYGAPYLFAAVVVMGGIQALIGVFRWGRFIRLVPHPVMLGFVNGLAIVIFLAQLRQFRGLSGAGLAMMVGLTVLTLVITALLPRLTKAVPSSLAAILFVTAFVHGLGLRTRTVSDLASVHGAFPHWSLPAVPLTAATLWLVLPYAMVLAGVGLTESLLTQTLVDEMTGTRTSHDRECVGQGLGNIVTGFCGGMGGCAMIAQSILNIESGGRGRLSGVVEACCILAFVVAASGLIGLVPMAALVGVMFLVVYKTFAWSSLRILHRIPRGDAAVLVLVSVVTVLANLATAVLIGVVVSALKFAWETGTRLTARKFEENGSRVYELHGPVFFGSARVFGELFDPTSDPVHTVADFQFSRLHDHSALEAVRVLAGRYQAVGKTLSVRHLSADCRRMLDNAGAAFDKSLIRG</sequence>
<dbReference type="GO" id="GO:0016020">
    <property type="term" value="C:membrane"/>
    <property type="evidence" value="ECO:0007669"/>
    <property type="project" value="UniProtKB-SubCell"/>
</dbReference>
<evidence type="ECO:0000256" key="4">
    <source>
        <dbReference type="ARBA" id="ARBA00023136"/>
    </source>
</evidence>
<reference evidence="5 6" key="1">
    <citation type="journal article" date="2019" name="Int. J. Syst. Evol. Microbiol.">
        <title>Capsulimonas corticalis gen. nov., sp. nov., an aerobic capsulated bacterium, of a novel bacterial order, Capsulimonadales ord. nov., of the class Armatimonadia of the phylum Armatimonadetes.</title>
        <authorList>
            <person name="Li J."/>
            <person name="Kudo C."/>
            <person name="Tonouchi A."/>
        </authorList>
    </citation>
    <scope>NUCLEOTIDE SEQUENCE [LARGE SCALE GENOMIC DNA]</scope>
    <source>
        <strain evidence="5 6">AX-7</strain>
    </source>
</reference>
<organism evidence="5 6">
    <name type="scientific">Capsulimonas corticalis</name>
    <dbReference type="NCBI Taxonomy" id="2219043"/>
    <lineage>
        <taxon>Bacteria</taxon>
        <taxon>Bacillati</taxon>
        <taxon>Armatimonadota</taxon>
        <taxon>Armatimonadia</taxon>
        <taxon>Capsulimonadales</taxon>
        <taxon>Capsulimonadaceae</taxon>
        <taxon>Capsulimonas</taxon>
    </lineage>
</organism>
<dbReference type="CDD" id="cd07042">
    <property type="entry name" value="STAS_SulP_like_sulfate_transporter"/>
    <property type="match status" value="1"/>
</dbReference>
<dbReference type="Pfam" id="PF00916">
    <property type="entry name" value="Sulfate_transp"/>
    <property type="match status" value="2"/>
</dbReference>
<dbReference type="InterPro" id="IPR052706">
    <property type="entry name" value="Membrane-Transporter-like"/>
</dbReference>
<proteinExistence type="predicted"/>
<dbReference type="AlphaFoldDB" id="A0A402CVM5"/>
<dbReference type="Gene3D" id="3.30.750.24">
    <property type="entry name" value="STAS domain"/>
    <property type="match status" value="1"/>
</dbReference>
<keyword evidence="6" id="KW-1185">Reference proteome</keyword>
<evidence type="ECO:0000313" key="6">
    <source>
        <dbReference type="Proteomes" id="UP000287394"/>
    </source>
</evidence>
<keyword evidence="3" id="KW-1133">Transmembrane helix</keyword>
<comment type="subcellular location">
    <subcellularLocation>
        <location evidence="1">Membrane</location>
        <topology evidence="1">Multi-pass membrane protein</topology>
    </subcellularLocation>
</comment>
<dbReference type="InterPro" id="IPR011547">
    <property type="entry name" value="SLC26A/SulP_dom"/>
</dbReference>
<dbReference type="Proteomes" id="UP000287394">
    <property type="component" value="Chromosome"/>
</dbReference>
<gene>
    <name evidence="5" type="ORF">CCAX7_25430</name>
</gene>
<keyword evidence="2" id="KW-0812">Transmembrane</keyword>
<dbReference type="InterPro" id="IPR036513">
    <property type="entry name" value="STAS_dom_sf"/>
</dbReference>
<protein>
    <submittedName>
        <fullName evidence="5">Sodium-independent anion transporter</fullName>
    </submittedName>
</protein>
<evidence type="ECO:0000313" key="5">
    <source>
        <dbReference type="EMBL" id="BDI30492.1"/>
    </source>
</evidence>
<dbReference type="RefSeq" id="WP_119321442.1">
    <property type="nucleotide sequence ID" value="NZ_AP025739.1"/>
</dbReference>
<keyword evidence="4" id="KW-0472">Membrane</keyword>
<accession>A0A402CVM5</accession>
<dbReference type="FunCoup" id="A0A402CVM5">
    <property type="interactions" value="316"/>
</dbReference>
<dbReference type="KEGG" id="ccot:CCAX7_25430"/>
<name>A0A402CVM5_9BACT</name>
<evidence type="ECO:0000256" key="2">
    <source>
        <dbReference type="ARBA" id="ARBA00022692"/>
    </source>
</evidence>
<dbReference type="EMBL" id="AP025739">
    <property type="protein sequence ID" value="BDI30492.1"/>
    <property type="molecule type" value="Genomic_DNA"/>
</dbReference>
<evidence type="ECO:0000256" key="3">
    <source>
        <dbReference type="ARBA" id="ARBA00022989"/>
    </source>
</evidence>
<evidence type="ECO:0000256" key="1">
    <source>
        <dbReference type="ARBA" id="ARBA00004141"/>
    </source>
</evidence>